<dbReference type="GO" id="GO:0005829">
    <property type="term" value="C:cytosol"/>
    <property type="evidence" value="ECO:0007669"/>
    <property type="project" value="TreeGrafter"/>
</dbReference>
<dbReference type="EC" id="2.1.1.74" evidence="10"/>
<dbReference type="HAMAP" id="MF_01037">
    <property type="entry name" value="TrmFO"/>
    <property type="match status" value="1"/>
</dbReference>
<proteinExistence type="inferred from homology"/>
<dbReference type="NCBIfam" id="TIGR00137">
    <property type="entry name" value="gid_trmFO"/>
    <property type="match status" value="1"/>
</dbReference>
<dbReference type="Gene3D" id="3.50.50.60">
    <property type="entry name" value="FAD/NAD(P)-binding domain"/>
    <property type="match status" value="2"/>
</dbReference>
<keyword evidence="8 10" id="KW-0521">NADP</keyword>
<comment type="similarity">
    <text evidence="10">Belongs to the MnmG family. TrmFO subfamily.</text>
</comment>
<dbReference type="SUPFAM" id="SSF51905">
    <property type="entry name" value="FAD/NAD(P)-binding domain"/>
    <property type="match status" value="1"/>
</dbReference>
<evidence type="ECO:0000256" key="1">
    <source>
        <dbReference type="ARBA" id="ARBA00001974"/>
    </source>
</evidence>
<evidence type="ECO:0000313" key="12">
    <source>
        <dbReference type="EMBL" id="AGM25959.1"/>
    </source>
</evidence>
<evidence type="ECO:0000259" key="11">
    <source>
        <dbReference type="Pfam" id="PF01134"/>
    </source>
</evidence>
<keyword evidence="2 10" id="KW-0963">Cytoplasm</keyword>
<evidence type="ECO:0000256" key="7">
    <source>
        <dbReference type="ARBA" id="ARBA00022827"/>
    </source>
</evidence>
<accession>R4UDG8</accession>
<keyword evidence="9 10" id="KW-0520">NAD</keyword>
<evidence type="ECO:0000256" key="9">
    <source>
        <dbReference type="ARBA" id="ARBA00023027"/>
    </source>
</evidence>
<dbReference type="GO" id="GO:0047151">
    <property type="term" value="F:tRNA (uracil(54)-C5)-methyltransferase activity, 5,10-methylenetetrahydrofolate-dependent"/>
    <property type="evidence" value="ECO:0007669"/>
    <property type="project" value="UniProtKB-UniRule"/>
</dbReference>
<evidence type="ECO:0000256" key="3">
    <source>
        <dbReference type="ARBA" id="ARBA00022603"/>
    </source>
</evidence>
<evidence type="ECO:0000256" key="2">
    <source>
        <dbReference type="ARBA" id="ARBA00022490"/>
    </source>
</evidence>
<comment type="subcellular location">
    <subcellularLocation>
        <location evidence="10">Cytoplasm</location>
    </subcellularLocation>
</comment>
<dbReference type="KEGG" id="ssyr:SSYRP_v1c03650"/>
<evidence type="ECO:0000256" key="8">
    <source>
        <dbReference type="ARBA" id="ARBA00022857"/>
    </source>
</evidence>
<dbReference type="STRING" id="1276229.SSYRP_v1c03650"/>
<feature type="binding site" evidence="10">
    <location>
        <begin position="10"/>
        <end position="15"/>
    </location>
    <ligand>
        <name>FAD</name>
        <dbReference type="ChEBI" id="CHEBI:57692"/>
    </ligand>
</feature>
<dbReference type="Proteomes" id="UP000013963">
    <property type="component" value="Chromosome"/>
</dbReference>
<dbReference type="Pfam" id="PF01134">
    <property type="entry name" value="GIDA"/>
    <property type="match status" value="1"/>
</dbReference>
<reference evidence="12 13" key="1">
    <citation type="journal article" date="2013" name="Genome Biol. Evol.">
        <title>Complete genomes of two dipteran-associated spiroplasmas provided insights into the origin, dynamics, and impacts of viral invasion in spiroplasma.</title>
        <authorList>
            <person name="Ku C."/>
            <person name="Lo W.S."/>
            <person name="Chen L.L."/>
            <person name="Kuo C.H."/>
        </authorList>
    </citation>
    <scope>NUCLEOTIDE SEQUENCE [LARGE SCALE GENOMIC DNA]</scope>
    <source>
        <strain evidence="12">EA-1</strain>
    </source>
</reference>
<dbReference type="PATRIC" id="fig|1276229.3.peg.362"/>
<dbReference type="InterPro" id="IPR002218">
    <property type="entry name" value="MnmG-rel"/>
</dbReference>
<keyword evidence="13" id="KW-1185">Reference proteome</keyword>
<dbReference type="NCBIfam" id="NF003739">
    <property type="entry name" value="PRK05335.1"/>
    <property type="match status" value="1"/>
</dbReference>
<keyword evidence="5 10" id="KW-0808">Transferase</keyword>
<keyword evidence="3 10" id="KW-0489">Methyltransferase</keyword>
<dbReference type="HOGENOM" id="CLU_033057_1_0_14"/>
<comment type="catalytic activity">
    <reaction evidence="10">
        <text>uridine(54) in tRNA + (6R)-5,10-methylene-5,6,7,8-tetrahydrofolate + NADPH + H(+) = 5-methyluridine(54) in tRNA + (6S)-5,6,7,8-tetrahydrofolate + NADP(+)</text>
        <dbReference type="Rhea" id="RHEA:62372"/>
        <dbReference type="Rhea" id="RHEA-COMP:10167"/>
        <dbReference type="Rhea" id="RHEA-COMP:10193"/>
        <dbReference type="ChEBI" id="CHEBI:15378"/>
        <dbReference type="ChEBI" id="CHEBI:15636"/>
        <dbReference type="ChEBI" id="CHEBI:57453"/>
        <dbReference type="ChEBI" id="CHEBI:57783"/>
        <dbReference type="ChEBI" id="CHEBI:58349"/>
        <dbReference type="ChEBI" id="CHEBI:65315"/>
        <dbReference type="ChEBI" id="CHEBI:74447"/>
        <dbReference type="EC" id="2.1.1.74"/>
    </reaction>
</comment>
<dbReference type="GO" id="GO:0030488">
    <property type="term" value="P:tRNA methylation"/>
    <property type="evidence" value="ECO:0007669"/>
    <property type="project" value="TreeGrafter"/>
</dbReference>
<evidence type="ECO:0000256" key="4">
    <source>
        <dbReference type="ARBA" id="ARBA00022630"/>
    </source>
</evidence>
<dbReference type="InterPro" id="IPR040131">
    <property type="entry name" value="MnmG_N"/>
</dbReference>
<dbReference type="InterPro" id="IPR004417">
    <property type="entry name" value="TrmFO"/>
</dbReference>
<keyword evidence="7 10" id="KW-0274">FAD</keyword>
<dbReference type="PANTHER" id="PTHR11806">
    <property type="entry name" value="GLUCOSE INHIBITED DIVISION PROTEIN A"/>
    <property type="match status" value="1"/>
</dbReference>
<gene>
    <name evidence="12" type="primary">gid2</name>
    <name evidence="10" type="synonym">trmFO</name>
    <name evidence="12" type="ORF">SSYRP_v1c03650</name>
</gene>
<dbReference type="OrthoDB" id="9803114at2"/>
<name>R4UDG8_9MOLU</name>
<dbReference type="GO" id="GO:0050660">
    <property type="term" value="F:flavin adenine dinucleotide binding"/>
    <property type="evidence" value="ECO:0007669"/>
    <property type="project" value="UniProtKB-UniRule"/>
</dbReference>
<dbReference type="EMBL" id="CP005078">
    <property type="protein sequence ID" value="AGM25959.1"/>
    <property type="molecule type" value="Genomic_DNA"/>
</dbReference>
<keyword evidence="4 10" id="KW-0285">Flavoprotein</keyword>
<keyword evidence="6 10" id="KW-0819">tRNA processing</keyword>
<comment type="function">
    <text evidence="10">Catalyzes the folate-dependent formation of 5-methyl-uridine at position 54 (M-5-U54) in all tRNAs.</text>
</comment>
<organism evidence="12 13">
    <name type="scientific">Spiroplasma syrphidicola EA-1</name>
    <dbReference type="NCBI Taxonomy" id="1276229"/>
    <lineage>
        <taxon>Bacteria</taxon>
        <taxon>Bacillati</taxon>
        <taxon>Mycoplasmatota</taxon>
        <taxon>Mollicutes</taxon>
        <taxon>Entomoplasmatales</taxon>
        <taxon>Spiroplasmataceae</taxon>
        <taxon>Spiroplasma</taxon>
    </lineage>
</organism>
<sequence>MKKTEINIIGAGLAGTEAAYQLAKRGYFVNLYEVKTKQKNPVQKQDTFAELVCSNSLRSNSVTTGVGLLKAEMAQLDSLIIKNALANQVPAGDALAVDRDLFSNAITTYLRNHPNIKVIDEEVDAIDLTKITIVATGPLTTPKMQTALQELIGANYFYFFDAAAPIVTKDSIDLSKAYFKSRYDKGDSADYLNCPMTKEQYDHWVNELINAETVELKSFEKEIYFEGCMPIEVMAKRSIQAPLFGPLKPVGLGQNKDERPYAVVQLRQDNAVGTLYNLVGFQTNLKFPEQKRLIQLIPGLEQANIVRYGVIHKNNYINTPLLLNERLQLKEHPNVFFAGQITGVEGYVESSACGIVTALNVVNYLEKQPAVIFPKETMLGALINYILHADQNNFQPMKANFGIIPPLIDQKFTSKLEKYHAYVKRAQDILADFLGRNKIN</sequence>
<dbReference type="AlphaFoldDB" id="R4UDG8"/>
<evidence type="ECO:0000256" key="10">
    <source>
        <dbReference type="HAMAP-Rule" id="MF_01037"/>
    </source>
</evidence>
<dbReference type="InterPro" id="IPR036188">
    <property type="entry name" value="FAD/NAD-bd_sf"/>
</dbReference>
<evidence type="ECO:0000313" key="13">
    <source>
        <dbReference type="Proteomes" id="UP000013963"/>
    </source>
</evidence>
<dbReference type="GO" id="GO:0002098">
    <property type="term" value="P:tRNA wobble uridine modification"/>
    <property type="evidence" value="ECO:0007669"/>
    <property type="project" value="TreeGrafter"/>
</dbReference>
<evidence type="ECO:0000256" key="6">
    <source>
        <dbReference type="ARBA" id="ARBA00022694"/>
    </source>
</evidence>
<feature type="domain" description="MnmG N-terminal" evidence="11">
    <location>
        <begin position="6"/>
        <end position="368"/>
    </location>
</feature>
<dbReference type="RefSeq" id="WP_016340607.1">
    <property type="nucleotide sequence ID" value="NC_021284.1"/>
</dbReference>
<evidence type="ECO:0000256" key="5">
    <source>
        <dbReference type="ARBA" id="ARBA00022679"/>
    </source>
</evidence>
<protein>
    <recommendedName>
        <fullName evidence="10">Methylenetetrahydrofolate--tRNA-(uracil-5-)-methyltransferase TrmFO</fullName>
        <ecNumber evidence="10">2.1.1.74</ecNumber>
    </recommendedName>
    <alternativeName>
        <fullName evidence="10">Folate-dependent tRNA (uracil-5-)-methyltransferase</fullName>
    </alternativeName>
    <alternativeName>
        <fullName evidence="10">Folate-dependent tRNA(M-5-U54)-methyltransferase</fullName>
    </alternativeName>
</protein>
<dbReference type="PANTHER" id="PTHR11806:SF2">
    <property type="entry name" value="METHYLENETETRAHYDROFOLATE--TRNA-(URACIL-5-)-METHYLTRANSFERASE TRMFO"/>
    <property type="match status" value="1"/>
</dbReference>
<comment type="cofactor">
    <cofactor evidence="1 10">
        <name>FAD</name>
        <dbReference type="ChEBI" id="CHEBI:57692"/>
    </cofactor>
</comment>
<comment type="catalytic activity">
    <reaction evidence="10">
        <text>uridine(54) in tRNA + (6R)-5,10-methylene-5,6,7,8-tetrahydrofolate + NADH + H(+) = 5-methyluridine(54) in tRNA + (6S)-5,6,7,8-tetrahydrofolate + NAD(+)</text>
        <dbReference type="Rhea" id="RHEA:16873"/>
        <dbReference type="Rhea" id="RHEA-COMP:10167"/>
        <dbReference type="Rhea" id="RHEA-COMP:10193"/>
        <dbReference type="ChEBI" id="CHEBI:15378"/>
        <dbReference type="ChEBI" id="CHEBI:15636"/>
        <dbReference type="ChEBI" id="CHEBI:57453"/>
        <dbReference type="ChEBI" id="CHEBI:57540"/>
        <dbReference type="ChEBI" id="CHEBI:57945"/>
        <dbReference type="ChEBI" id="CHEBI:65315"/>
        <dbReference type="ChEBI" id="CHEBI:74447"/>
        <dbReference type="EC" id="2.1.1.74"/>
    </reaction>
</comment>
<dbReference type="eggNOG" id="COG1206">
    <property type="taxonomic scope" value="Bacteria"/>
</dbReference>